<evidence type="ECO:0000256" key="2">
    <source>
        <dbReference type="SAM" id="SignalP"/>
    </source>
</evidence>
<dbReference type="SUPFAM" id="SSF56925">
    <property type="entry name" value="OMPA-like"/>
    <property type="match status" value="1"/>
</dbReference>
<reference evidence="4 5" key="1">
    <citation type="submission" date="2018-11" db="EMBL/GenBank/DDBJ databases">
        <title>Flavobacterium sp. nov., YIM 102600 draft genome.</title>
        <authorList>
            <person name="Li G."/>
            <person name="Jiang Y."/>
        </authorList>
    </citation>
    <scope>NUCLEOTIDE SEQUENCE [LARGE SCALE GENOMIC DNA]</scope>
    <source>
        <strain evidence="4 5">YIM 102600</strain>
    </source>
</reference>
<dbReference type="RefSeq" id="WP_125012263.1">
    <property type="nucleotide sequence ID" value="NZ_RQVR01000006.1"/>
</dbReference>
<evidence type="ECO:0000313" key="5">
    <source>
        <dbReference type="Proteomes" id="UP000271937"/>
    </source>
</evidence>
<organism evidence="4 5">
    <name type="scientific">Flavobacterium macacae</name>
    <dbReference type="NCBI Taxonomy" id="2488993"/>
    <lineage>
        <taxon>Bacteria</taxon>
        <taxon>Pseudomonadati</taxon>
        <taxon>Bacteroidota</taxon>
        <taxon>Flavobacteriia</taxon>
        <taxon>Flavobacteriales</taxon>
        <taxon>Flavobacteriaceae</taxon>
        <taxon>Flavobacterium</taxon>
    </lineage>
</organism>
<keyword evidence="5" id="KW-1185">Reference proteome</keyword>
<feature type="domain" description="Outer membrane protein beta-barrel" evidence="3">
    <location>
        <begin position="8"/>
        <end position="188"/>
    </location>
</feature>
<dbReference type="InterPro" id="IPR027385">
    <property type="entry name" value="Beta-barrel_OMP"/>
</dbReference>
<sequence length="198" mass="21472">MKKVILSVAALFAFGFANAQETTEEGFANGDVFITGAIGFGSQKQDDAKISAFEVAPSIGFFVTPNIALGARLGYVSLKDETSPIEEKSNEFSVGVFGRYYVTPASKFSIFGELGVDYRTRKTEIDLPGAEDVKYNGFGVQVAPGVSYFIAKNFALEATWGILGYSSDKLDEDNAEAVNSFNFGLDLRDINLGLIYKF</sequence>
<dbReference type="InterPro" id="IPR011250">
    <property type="entry name" value="OMP/PagP_B-barrel"/>
</dbReference>
<dbReference type="Proteomes" id="UP000271937">
    <property type="component" value="Unassembled WGS sequence"/>
</dbReference>
<feature type="chain" id="PRO_5017960470" evidence="2">
    <location>
        <begin position="20"/>
        <end position="198"/>
    </location>
</feature>
<evidence type="ECO:0000313" key="4">
    <source>
        <dbReference type="EMBL" id="RRJ92057.1"/>
    </source>
</evidence>
<protein>
    <submittedName>
        <fullName evidence="4">Porin family protein</fullName>
    </submittedName>
</protein>
<dbReference type="Pfam" id="PF13505">
    <property type="entry name" value="OMP_b-brl"/>
    <property type="match status" value="1"/>
</dbReference>
<dbReference type="OrthoDB" id="945117at2"/>
<name>A0A3P3WCK6_9FLAO</name>
<dbReference type="AlphaFoldDB" id="A0A3P3WCK6"/>
<accession>A0A3P3WCK6</accession>
<proteinExistence type="predicted"/>
<dbReference type="EMBL" id="RQVR01000006">
    <property type="protein sequence ID" value="RRJ92057.1"/>
    <property type="molecule type" value="Genomic_DNA"/>
</dbReference>
<feature type="signal peptide" evidence="2">
    <location>
        <begin position="1"/>
        <end position="19"/>
    </location>
</feature>
<evidence type="ECO:0000259" key="3">
    <source>
        <dbReference type="Pfam" id="PF13505"/>
    </source>
</evidence>
<keyword evidence="1 2" id="KW-0732">Signal</keyword>
<evidence type="ECO:0000256" key="1">
    <source>
        <dbReference type="ARBA" id="ARBA00022729"/>
    </source>
</evidence>
<gene>
    <name evidence="4" type="ORF">EG849_06455</name>
</gene>
<comment type="caution">
    <text evidence="4">The sequence shown here is derived from an EMBL/GenBank/DDBJ whole genome shotgun (WGS) entry which is preliminary data.</text>
</comment>
<dbReference type="Gene3D" id="2.40.160.20">
    <property type="match status" value="1"/>
</dbReference>